<feature type="compositionally biased region" description="Polar residues" evidence="1">
    <location>
        <begin position="118"/>
        <end position="136"/>
    </location>
</feature>
<protein>
    <submittedName>
        <fullName evidence="2">Uncharacterized protein</fullName>
    </submittedName>
</protein>
<dbReference type="Proteomes" id="UP000653797">
    <property type="component" value="Unassembled WGS sequence"/>
</dbReference>
<dbReference type="AlphaFoldDB" id="A0A927B7Y8"/>
<evidence type="ECO:0000256" key="1">
    <source>
        <dbReference type="SAM" id="MobiDB-lite"/>
    </source>
</evidence>
<dbReference type="EMBL" id="JACXAA010000017">
    <property type="protein sequence ID" value="MBD2757125.1"/>
    <property type="molecule type" value="Genomic_DNA"/>
</dbReference>
<proteinExistence type="predicted"/>
<reference evidence="2" key="1">
    <citation type="submission" date="2020-09" db="EMBL/GenBank/DDBJ databases">
        <authorList>
            <person name="Kim M.K."/>
        </authorList>
    </citation>
    <scope>NUCLEOTIDE SEQUENCE</scope>
    <source>
        <strain evidence="2">BT704</strain>
    </source>
</reference>
<evidence type="ECO:0000313" key="3">
    <source>
        <dbReference type="Proteomes" id="UP000653797"/>
    </source>
</evidence>
<accession>A0A927B7Y8</accession>
<evidence type="ECO:0000313" key="2">
    <source>
        <dbReference type="EMBL" id="MBD2757125.1"/>
    </source>
</evidence>
<comment type="caution">
    <text evidence="2">The sequence shown here is derived from an EMBL/GenBank/DDBJ whole genome shotgun (WGS) entry which is preliminary data.</text>
</comment>
<sequence length="538" mass="59170">MNTYSLFFATTVIGTMLLGHRIQAQPIKDSELRITQNLATGELKYERKQDNGSFLESSYLHVRRDGKIVITSTGNPFRFAFKPTKIEVTINKPFGDSLTGPFSIKGLPGLSLPDGTQKAKSLNESAAGNTKKSPSQEVKADQARNNEVGVLLNTLFDFKKRSEAKATQYATALSAYKQAYLNLYTGLVERKKLMDEKKFLIDDASRLTTTTKEIFDGFFVPFGNPPSLSLNALIADYAQQKATDLKKSVDDEATGLKKQTADLRELLSTIKVMGNRILDEYGDKLKDSEKQQVKDVVTVAQQAATDLEKANSDVVKRHEVVTSTDWVLQFTQFWQTKEEIISANFTHIFTTSAKGDKMDIRQNYKIMKFQDGKLTASPPELDTTFTIQVKGTTHINISAGVGLPFLTENSYSIKPEKPTSATAGTLTQNQAGLGSPYLVTMFDVSWGNYSQINPVISAGLGYPLSGGSLAIFGGGGVAFEVLGRRMLFHGGIAYVKSNVLSGGYKLGESVPVSFEIPTETGYRIKPFFAFTYNLAQVK</sequence>
<dbReference type="RefSeq" id="WP_191042744.1">
    <property type="nucleotide sequence ID" value="NZ_JACXAA010000017.1"/>
</dbReference>
<feature type="region of interest" description="Disordered" evidence="1">
    <location>
        <begin position="114"/>
        <end position="142"/>
    </location>
</feature>
<name>A0A927B7Y8_9BACT</name>
<keyword evidence="3" id="KW-1185">Reference proteome</keyword>
<gene>
    <name evidence="2" type="ORF">IC230_29875</name>
</gene>
<organism evidence="2 3">
    <name type="scientific">Spirosoma validum</name>
    <dbReference type="NCBI Taxonomy" id="2771355"/>
    <lineage>
        <taxon>Bacteria</taxon>
        <taxon>Pseudomonadati</taxon>
        <taxon>Bacteroidota</taxon>
        <taxon>Cytophagia</taxon>
        <taxon>Cytophagales</taxon>
        <taxon>Cytophagaceae</taxon>
        <taxon>Spirosoma</taxon>
    </lineage>
</organism>